<evidence type="ECO:0000313" key="2">
    <source>
        <dbReference type="EMBL" id="KAG0557714.1"/>
    </source>
</evidence>
<dbReference type="AlphaFoldDB" id="A0A8T0GHE1"/>
<feature type="region of interest" description="Disordered" evidence="1">
    <location>
        <begin position="17"/>
        <end position="86"/>
    </location>
</feature>
<evidence type="ECO:0000313" key="3">
    <source>
        <dbReference type="Proteomes" id="UP000822688"/>
    </source>
</evidence>
<feature type="compositionally biased region" description="Polar residues" evidence="1">
    <location>
        <begin position="29"/>
        <end position="45"/>
    </location>
</feature>
<protein>
    <submittedName>
        <fullName evidence="2">Uncharacterized protein</fullName>
    </submittedName>
</protein>
<feature type="compositionally biased region" description="Polar residues" evidence="1">
    <location>
        <begin position="64"/>
        <end position="80"/>
    </location>
</feature>
<dbReference type="EMBL" id="CM026432">
    <property type="protein sequence ID" value="KAG0557714.1"/>
    <property type="molecule type" value="Genomic_DNA"/>
</dbReference>
<evidence type="ECO:0000256" key="1">
    <source>
        <dbReference type="SAM" id="MobiDB-lite"/>
    </source>
</evidence>
<accession>A0A8T0GHE1</accession>
<reference evidence="2 3" key="1">
    <citation type="submission" date="2020-06" db="EMBL/GenBank/DDBJ databases">
        <title>WGS assembly of Ceratodon purpureus strain R40.</title>
        <authorList>
            <person name="Carey S.B."/>
            <person name="Jenkins J."/>
            <person name="Shu S."/>
            <person name="Lovell J.T."/>
            <person name="Sreedasyam A."/>
            <person name="Maumus F."/>
            <person name="Tiley G.P."/>
            <person name="Fernandez-Pozo N."/>
            <person name="Barry K."/>
            <person name="Chen C."/>
            <person name="Wang M."/>
            <person name="Lipzen A."/>
            <person name="Daum C."/>
            <person name="Saski C.A."/>
            <person name="Payton A.C."/>
            <person name="Mcbreen J.C."/>
            <person name="Conrad R.E."/>
            <person name="Kollar L.M."/>
            <person name="Olsson S."/>
            <person name="Huttunen S."/>
            <person name="Landis J.B."/>
            <person name="Wickett N.J."/>
            <person name="Johnson M.G."/>
            <person name="Rensing S.A."/>
            <person name="Grimwood J."/>
            <person name="Schmutz J."/>
            <person name="Mcdaniel S.F."/>
        </authorList>
    </citation>
    <scope>NUCLEOTIDE SEQUENCE [LARGE SCALE GENOMIC DNA]</scope>
    <source>
        <strain evidence="2 3">R40</strain>
    </source>
</reference>
<name>A0A8T0GHE1_CERPU</name>
<gene>
    <name evidence="2" type="ORF">KC19_11G151800</name>
</gene>
<comment type="caution">
    <text evidence="2">The sequence shown here is derived from an EMBL/GenBank/DDBJ whole genome shotgun (WGS) entry which is preliminary data.</text>
</comment>
<keyword evidence="3" id="KW-1185">Reference proteome</keyword>
<proteinExistence type="predicted"/>
<dbReference type="Proteomes" id="UP000822688">
    <property type="component" value="Chromosome 11"/>
</dbReference>
<sequence>MEPEIEPPVTQARILASHNELPPNAITHPLTNYTLNTPQRTQTLFPSPPSHKSPRPQFLHRISSDANEAPQNDDASTPSEESFKETHLSLLMQPTPQTLPHIPPAAKQPKTNPLLSLPLRSSLSTHLLHKKCSTILALACSLTCLRNDATLCSAPVYVTPPNPTKIPPSLSLSQLPQLSLSLSLSTLPLHPK</sequence>
<organism evidence="2 3">
    <name type="scientific">Ceratodon purpureus</name>
    <name type="common">Fire moss</name>
    <name type="synonym">Dicranum purpureum</name>
    <dbReference type="NCBI Taxonomy" id="3225"/>
    <lineage>
        <taxon>Eukaryota</taxon>
        <taxon>Viridiplantae</taxon>
        <taxon>Streptophyta</taxon>
        <taxon>Embryophyta</taxon>
        <taxon>Bryophyta</taxon>
        <taxon>Bryophytina</taxon>
        <taxon>Bryopsida</taxon>
        <taxon>Dicranidae</taxon>
        <taxon>Pseudoditrichales</taxon>
        <taxon>Ditrichaceae</taxon>
        <taxon>Ceratodon</taxon>
    </lineage>
</organism>